<dbReference type="Gene3D" id="3.30.200.20">
    <property type="entry name" value="Phosphorylase Kinase, domain 1"/>
    <property type="match status" value="1"/>
</dbReference>
<feature type="binding site" evidence="5">
    <location>
        <position position="220"/>
    </location>
    <ligand>
        <name>ATP</name>
        <dbReference type="ChEBI" id="CHEBI:30616"/>
    </ligand>
</feature>
<dbReference type="PANTHER" id="PTHR47973">
    <property type="entry name" value="CYSTEINE-RICH RECEPTOR-LIKE PROTEIN KINASE 3"/>
    <property type="match status" value="1"/>
</dbReference>
<keyword evidence="7" id="KW-0472">Membrane</keyword>
<protein>
    <recommendedName>
        <fullName evidence="8">Protein kinase domain-containing protein</fullName>
    </recommendedName>
</protein>
<dbReference type="InterPro" id="IPR001245">
    <property type="entry name" value="Ser-Thr/Tyr_kinase_cat_dom"/>
</dbReference>
<evidence type="ECO:0000313" key="9">
    <source>
        <dbReference type="EMBL" id="CAE5960034.1"/>
    </source>
</evidence>
<dbReference type="InterPro" id="IPR008266">
    <property type="entry name" value="Tyr_kinase_AS"/>
</dbReference>
<keyword evidence="3" id="KW-0418">Kinase</keyword>
<feature type="transmembrane region" description="Helical" evidence="7">
    <location>
        <begin position="96"/>
        <end position="113"/>
    </location>
</feature>
<dbReference type="InterPro" id="IPR052059">
    <property type="entry name" value="CR_Ser/Thr_kinase"/>
</dbReference>
<evidence type="ECO:0000256" key="6">
    <source>
        <dbReference type="SAM" id="MobiDB-lite"/>
    </source>
</evidence>
<evidence type="ECO:0000256" key="2">
    <source>
        <dbReference type="ARBA" id="ARBA00022741"/>
    </source>
</evidence>
<feature type="region of interest" description="Disordered" evidence="6">
    <location>
        <begin position="478"/>
        <end position="502"/>
    </location>
</feature>
<evidence type="ECO:0000256" key="4">
    <source>
        <dbReference type="ARBA" id="ARBA00022840"/>
    </source>
</evidence>
<dbReference type="PROSITE" id="PS00107">
    <property type="entry name" value="PROTEIN_KINASE_ATP"/>
    <property type="match status" value="1"/>
</dbReference>
<evidence type="ECO:0000259" key="8">
    <source>
        <dbReference type="PROSITE" id="PS50011"/>
    </source>
</evidence>
<dbReference type="InterPro" id="IPR011009">
    <property type="entry name" value="Kinase-like_dom_sf"/>
</dbReference>
<feature type="domain" description="Protein kinase" evidence="8">
    <location>
        <begin position="192"/>
        <end position="479"/>
    </location>
</feature>
<keyword evidence="4 5" id="KW-0067">ATP-binding</keyword>
<dbReference type="PROSITE" id="PS00109">
    <property type="entry name" value="PROTEIN_KINASE_TYR"/>
    <property type="match status" value="1"/>
</dbReference>
<dbReference type="GO" id="GO:0004672">
    <property type="term" value="F:protein kinase activity"/>
    <property type="evidence" value="ECO:0007669"/>
    <property type="project" value="InterPro"/>
</dbReference>
<keyword evidence="7" id="KW-1133">Transmembrane helix</keyword>
<dbReference type="GO" id="GO:0005524">
    <property type="term" value="F:ATP binding"/>
    <property type="evidence" value="ECO:0007669"/>
    <property type="project" value="UniProtKB-UniRule"/>
</dbReference>
<accession>A0A8S1ZJF2</accession>
<dbReference type="Gene3D" id="1.10.510.10">
    <property type="entry name" value="Transferase(Phosphotransferase) domain 1"/>
    <property type="match status" value="1"/>
</dbReference>
<dbReference type="PROSITE" id="PS50011">
    <property type="entry name" value="PROTEIN_KINASE_DOM"/>
    <property type="match status" value="1"/>
</dbReference>
<keyword evidence="10" id="KW-1185">Reference proteome</keyword>
<keyword evidence="7" id="KW-0812">Transmembrane</keyword>
<evidence type="ECO:0000256" key="7">
    <source>
        <dbReference type="SAM" id="Phobius"/>
    </source>
</evidence>
<dbReference type="CDD" id="cd14066">
    <property type="entry name" value="STKc_IRAK"/>
    <property type="match status" value="1"/>
</dbReference>
<name>A0A8S1ZJF2_ARAAE</name>
<dbReference type="SUPFAM" id="SSF56112">
    <property type="entry name" value="Protein kinase-like (PK-like)"/>
    <property type="match status" value="1"/>
</dbReference>
<dbReference type="FunFam" id="3.30.200.20:FF:000305">
    <property type="entry name" value="PTI1-like tyrosine-protein kinase At3g15890"/>
    <property type="match status" value="1"/>
</dbReference>
<organism evidence="9 10">
    <name type="scientific">Arabidopsis arenosa</name>
    <name type="common">Sand rock-cress</name>
    <name type="synonym">Cardaminopsis arenosa</name>
    <dbReference type="NCBI Taxonomy" id="38785"/>
    <lineage>
        <taxon>Eukaryota</taxon>
        <taxon>Viridiplantae</taxon>
        <taxon>Streptophyta</taxon>
        <taxon>Embryophyta</taxon>
        <taxon>Tracheophyta</taxon>
        <taxon>Spermatophyta</taxon>
        <taxon>Magnoliopsida</taxon>
        <taxon>eudicotyledons</taxon>
        <taxon>Gunneridae</taxon>
        <taxon>Pentapetalae</taxon>
        <taxon>rosids</taxon>
        <taxon>malvids</taxon>
        <taxon>Brassicales</taxon>
        <taxon>Brassicaceae</taxon>
        <taxon>Camelineae</taxon>
        <taxon>Arabidopsis</taxon>
    </lineage>
</organism>
<keyword evidence="1" id="KW-0808">Transferase</keyword>
<dbReference type="Proteomes" id="UP000682877">
    <property type="component" value="Chromosome 1"/>
</dbReference>
<dbReference type="AlphaFoldDB" id="A0A8S1ZJF2"/>
<evidence type="ECO:0000313" key="10">
    <source>
        <dbReference type="Proteomes" id="UP000682877"/>
    </source>
</evidence>
<evidence type="ECO:0000256" key="3">
    <source>
        <dbReference type="ARBA" id="ARBA00022777"/>
    </source>
</evidence>
<dbReference type="EMBL" id="LR999451">
    <property type="protein sequence ID" value="CAE5960034.1"/>
    <property type="molecule type" value="Genomic_DNA"/>
</dbReference>
<sequence length="502" mass="56690">MATAFCQTSSSSNLYLHRCRQNHSLPSPSRFSPLRSSRLHPHTLFLFATPDRVRRIAVAPLGPPTPPSPDPPPPKNTTELTSIVGVASMIQDRIKIFLSVLIWISLFFWASALQGRDKGNGKKGVTFTLSAATRKSVETKGAEFQRFFVCSKMQIFSCFCCGKGFDRQKKVKTEPSWRIFSLKELHAATNSFNYDNKLGEGRFGSVYWGQLWDGSQIAVKRLKAWSSREEIDFAVEVEILARIRHKNLLSVRGYCAEGQERLIVYDYMPNLSLVSHLHGQHSSESLLDWTRRMNIAVTSAQAIAYLHHFATPRIVHGDVRASNVLLDSEFEARVTDFGYDKLMPDDGANKSTKGNNIGYLSPECIESGKESDMGDVYSFGVLLLELVTGKRPTEKVNLTTKRGITEWVLPLVYERKFGEIVDQRLNGKYVEEELKRVVLVGLMCAQREPEKRPTMSEVVEMLMNESKEKMAQLEANPLFNGNNEGEVIDESSEIISEERDHQ</sequence>
<reference evidence="9" key="1">
    <citation type="submission" date="2021-01" db="EMBL/GenBank/DDBJ databases">
        <authorList>
            <person name="Bezrukov I."/>
        </authorList>
    </citation>
    <scope>NUCLEOTIDE SEQUENCE</scope>
</reference>
<evidence type="ECO:0000256" key="5">
    <source>
        <dbReference type="PROSITE-ProRule" id="PRU10141"/>
    </source>
</evidence>
<keyword evidence="2 5" id="KW-0547">Nucleotide-binding</keyword>
<dbReference type="InterPro" id="IPR000719">
    <property type="entry name" value="Prot_kinase_dom"/>
</dbReference>
<dbReference type="FunFam" id="1.10.510.10:FF:000317">
    <property type="entry name" value="PTI1-like tyrosine-protein kinase At3g15890"/>
    <property type="match status" value="1"/>
</dbReference>
<evidence type="ECO:0000256" key="1">
    <source>
        <dbReference type="ARBA" id="ARBA00022679"/>
    </source>
</evidence>
<dbReference type="InterPro" id="IPR017441">
    <property type="entry name" value="Protein_kinase_ATP_BS"/>
</dbReference>
<proteinExistence type="predicted"/>
<gene>
    <name evidence="9" type="ORF">AARE701A_LOCUS3500</name>
</gene>
<dbReference type="Pfam" id="PF07714">
    <property type="entry name" value="PK_Tyr_Ser-Thr"/>
    <property type="match status" value="1"/>
</dbReference>